<evidence type="ECO:0000313" key="2">
    <source>
        <dbReference type="Proteomes" id="UP000830768"/>
    </source>
</evidence>
<protein>
    <submittedName>
        <fullName evidence="1">Uncharacterized protein</fullName>
    </submittedName>
</protein>
<dbReference type="EMBL" id="CP090032">
    <property type="protein sequence ID" value="UPK92698.1"/>
    <property type="molecule type" value="Genomic_DNA"/>
</dbReference>
<dbReference type="Proteomes" id="UP000830768">
    <property type="component" value="Chromosome 3"/>
</dbReference>
<reference evidence="1" key="1">
    <citation type="submission" date="2021-11" db="EMBL/GenBank/DDBJ databases">
        <title>Fusarium solani-melongenae Genome sequencing and assembly.</title>
        <authorList>
            <person name="Xie S."/>
            <person name="Huang L."/>
            <person name="Zhang X."/>
        </authorList>
    </citation>
    <scope>NUCLEOTIDE SEQUENCE</scope>
    <source>
        <strain evidence="1">CRI 24-3</strain>
    </source>
</reference>
<name>A0ACD3YV20_FUSSC</name>
<evidence type="ECO:0000313" key="1">
    <source>
        <dbReference type="EMBL" id="UPK92698.1"/>
    </source>
</evidence>
<keyword evidence="2" id="KW-1185">Reference proteome</keyword>
<proteinExistence type="predicted"/>
<gene>
    <name evidence="1" type="ORF">LCI18_003633</name>
</gene>
<organism evidence="1 2">
    <name type="scientific">Fusarium solani subsp. cucurbitae</name>
    <name type="common">Neocosmosporum cucurbitae</name>
    <dbReference type="NCBI Taxonomy" id="2747967"/>
    <lineage>
        <taxon>Eukaryota</taxon>
        <taxon>Fungi</taxon>
        <taxon>Dikarya</taxon>
        <taxon>Ascomycota</taxon>
        <taxon>Pezizomycotina</taxon>
        <taxon>Sordariomycetes</taxon>
        <taxon>Hypocreomycetidae</taxon>
        <taxon>Hypocreales</taxon>
        <taxon>Nectriaceae</taxon>
        <taxon>Fusarium</taxon>
        <taxon>Fusarium solani species complex</taxon>
    </lineage>
</organism>
<sequence>MNCDTDDILKALSELESNLERAAENEKNTDINTVYGSNPRSRDGDTHQELLQKLHSSSHYHVKNSHPAHIDGTCEWFTSHPRFHLWRDSESSSLLWVTGEPGCGKSVLSRYLADEVLRNLSLCYFFFKAEVKGQDMAEDALSCILRQLLEQRPRLLSDRIFQLLEDDGDRVRTSIRRLWRILALAALKNTASQVVCILDGLDECQEESRQLLMETFNSFFTEAHTTPGLKVLITSRTLSHSERRLYKPTSTVHLGRDPQSDFGSLGAETDLAISCRLAGLRERLNLTESEQRKLAMDIKQVPERTHLWVFLLFEYLANFSSHVKESRRNLPATVNEVYEKILSASPRPMKTRKLLQIIMAAVRPLSLTEMAVALAVEERHISQSELDIEPDDHFRHTLQRLCGPLVSVIDGRIYLFHQTLKTFLIQEDAISSSSETSLASQATHGSKWSSSISPKSSNNLLGRICAQYLLFTDVEDYFQNPLGNIEKLRTKPLEGLTENYPFLGYAWENWAIHSRTPLDDYQCDDSHMQQMLQLCSPHRLSTLIWLRRKWCHPKLDAEDITRLIVASYLGLSSVTQHLLRLDTTEPNVRDGIFGRSALSWAAGGGFEAVTKTFIDTQRAAKRRSWLERLLGTGVIQVDSKSKSPRTLSVSHRPCTPLGWAVRFGHESVVKQLIATKQVKIDDKMLFDVAKGGYLGIMEALLGTGQVRVDARDSFKRTLLSHASESGHTAVTEYLLSLGGFDIDARDVAGRTAVTYAARAGEDEVLEQLLATGKVDVDCEDQIHRTPLCYAAEQGQDACVKLLLSTGQADVNSQDERGDTPLSLAVGQGKEECVKLLLAIGKANVNTEDYMGRTPLDVALIRGYGRCAALLEERRETLRPIIVHSQPEIRGIQRQMRVAQQVSLSIMSITTKLYKHVCNGLRGSPCPDRWSKFPSHNEDQVDLEATTSTDPIIHRHKFRDHRWQTISFTVQSSAMRALLRTALAGYQDLDLELEKWTFSPPFMPIVHRWDKLCSLCDGSGDKPVTESATQLMDFLRPILAPQVGSLANTRTTGNVRFEDIWQIFSPHEFVVTSFYDAEAVCRVAKYELKETRMGDPYWTVTLEYLDWNGHRCGYATTNVVISHFTGHRRVLSLPAYPLSFHSGAAGMRKRVLERGRMFESLRGYHFRACSGTKILLERPEARPVGGRVIIDAFAYYLTNDIVKPDLTPLNPVDSEIMDDSKITEKKGEEKEKEDYDNYREQDDYDSEDGWGTPPKDNKAKGRSEEEAPAEGNAEMTAKTSDYSLKRPDNLEALTDDQCILANPWVKGLDLKTKEWAQFFVDDLSPVSWNDEAFTNLVLPGTEKQLAWEFVDNKALANDFDDFIQDKGRGLIILMFGPPGVGKTYTAEAVAEQARVPLYAMSAGELGTVPSDVETALSRALTLCGLWNAMLLLDEADVFLSARTDSDLTRNELVAVFLTKLEYYTGICFLTTNRITSIDPAFESRVDLFLPYKDLTVKARRKVWENFINRTGCDRNDISSENLDELAKISLNGREIKNLIKSAHLLSLKSGGVLKAERLFQLAQNRMMALEQLQ</sequence>
<accession>A0ACD3YV20</accession>